<sequence length="338" mass="38450">MPFTKRRKRETVPRDIDLKDWENLHSLPADKENRQPARTIISSTSYRIVGGFDLPDRTSYPLEWESYLERVSYFTLAMCHDVEWMGSQPDELRYVADGSPRTYYPDLLVQANGSECFLEVKPLVYLVQDENLTRYADIASRLRARGKRLVFLTDDQILSVKARTENIMLMRRYITGVLAEEKIGAVHEPLVNQPLSIKELVLTGTVDVRDIHTMIAQHHLVVEWDVLITLDAAVRLPTSDDKGLTFERILSSGRFSHLLAQLSLGHRPTDQRELALAKAYGQRMRSSAGPSIAGGFPKDKSKRRIYEPLDDLRETLSSRTAGNGKRASRSLLQRGAAR</sequence>
<dbReference type="Proteomes" id="UP001469089">
    <property type="component" value="Unassembled WGS sequence"/>
</dbReference>
<proteinExistence type="predicted"/>
<organism evidence="2 3">
    <name type="scientific">Paraburkholderia acidicola</name>
    <dbReference type="NCBI Taxonomy" id="1912599"/>
    <lineage>
        <taxon>Bacteria</taxon>
        <taxon>Pseudomonadati</taxon>
        <taxon>Pseudomonadota</taxon>
        <taxon>Betaproteobacteria</taxon>
        <taxon>Burkholderiales</taxon>
        <taxon>Burkholderiaceae</taxon>
        <taxon>Paraburkholderia</taxon>
    </lineage>
</organism>
<keyword evidence="3" id="KW-1185">Reference proteome</keyword>
<evidence type="ECO:0000313" key="3">
    <source>
        <dbReference type="Proteomes" id="UP001469089"/>
    </source>
</evidence>
<evidence type="ECO:0000313" key="2">
    <source>
        <dbReference type="EMBL" id="MEQ5840135.1"/>
    </source>
</evidence>
<evidence type="ECO:0000256" key="1">
    <source>
        <dbReference type="SAM" id="MobiDB-lite"/>
    </source>
</evidence>
<gene>
    <name evidence="2" type="ORF">N0A02_11935</name>
</gene>
<name>A0ABV1LN16_9BURK</name>
<evidence type="ECO:0008006" key="4">
    <source>
        <dbReference type="Google" id="ProtNLM"/>
    </source>
</evidence>
<accession>A0ABV1LN16</accession>
<comment type="caution">
    <text evidence="2">The sequence shown here is derived from an EMBL/GenBank/DDBJ whole genome shotgun (WGS) entry which is preliminary data.</text>
</comment>
<dbReference type="RefSeq" id="WP_349542393.1">
    <property type="nucleotide sequence ID" value="NZ_JAOALG010000001.1"/>
</dbReference>
<protein>
    <recommendedName>
        <fullName evidence="4">TnsA endonuclease N-terminal domain-containing protein</fullName>
    </recommendedName>
</protein>
<reference evidence="2 3" key="1">
    <citation type="journal article" date="2024" name="Chem. Sci.">
        <title>Discovery of a lagriamide polyketide by integrated genome mining, isotopic labeling, and untargeted metabolomics.</title>
        <authorList>
            <person name="Fergusson C.H."/>
            <person name="Saulog J."/>
            <person name="Paulo B.S."/>
            <person name="Wilson D.M."/>
            <person name="Liu D.Y."/>
            <person name="Morehouse N.J."/>
            <person name="Waterworth S."/>
            <person name="Barkei J."/>
            <person name="Gray C.A."/>
            <person name="Kwan J.C."/>
            <person name="Eustaquio A.S."/>
            <person name="Linington R.G."/>
        </authorList>
    </citation>
    <scope>NUCLEOTIDE SEQUENCE [LARGE SCALE GENOMIC DNA]</scope>
    <source>
        <strain evidence="2 3">RL17-338-BIF-B</strain>
    </source>
</reference>
<dbReference type="EMBL" id="JAOALG010000001">
    <property type="protein sequence ID" value="MEQ5840135.1"/>
    <property type="molecule type" value="Genomic_DNA"/>
</dbReference>
<feature type="region of interest" description="Disordered" evidence="1">
    <location>
        <begin position="310"/>
        <end position="338"/>
    </location>
</feature>